<name>A0ABX8RRI1_NOCIO</name>
<gene>
    <name evidence="3" type="ORF">KV110_01360</name>
</gene>
<dbReference type="InterPro" id="IPR003140">
    <property type="entry name" value="PLipase/COase/thioEstase"/>
</dbReference>
<accession>A0ABX8RRI1</accession>
<organism evidence="3 4">
    <name type="scientific">Nocardia iowensis</name>
    <dbReference type="NCBI Taxonomy" id="204891"/>
    <lineage>
        <taxon>Bacteria</taxon>
        <taxon>Bacillati</taxon>
        <taxon>Actinomycetota</taxon>
        <taxon>Actinomycetes</taxon>
        <taxon>Mycobacteriales</taxon>
        <taxon>Nocardiaceae</taxon>
        <taxon>Nocardia</taxon>
    </lineage>
</organism>
<evidence type="ECO:0000259" key="2">
    <source>
        <dbReference type="Pfam" id="PF02230"/>
    </source>
</evidence>
<dbReference type="PANTHER" id="PTHR43037:SF1">
    <property type="entry name" value="BLL1128 PROTEIN"/>
    <property type="match status" value="1"/>
</dbReference>
<evidence type="ECO:0000313" key="3">
    <source>
        <dbReference type="EMBL" id="QXN91871.1"/>
    </source>
</evidence>
<protein>
    <recommendedName>
        <fullName evidence="2">Phospholipase/carboxylesterase/thioesterase domain-containing protein</fullName>
    </recommendedName>
</protein>
<dbReference type="RefSeq" id="WP_218472720.1">
    <property type="nucleotide sequence ID" value="NZ_BAABJN010000009.1"/>
</dbReference>
<dbReference type="Pfam" id="PF02230">
    <property type="entry name" value="Abhydrolase_2"/>
    <property type="match status" value="1"/>
</dbReference>
<proteinExistence type="predicted"/>
<dbReference type="InterPro" id="IPR050955">
    <property type="entry name" value="Plant_Biomass_Hydrol_Est"/>
</dbReference>
<sequence>MEPKAQHNNAVRADQHFLDHEHRRRRYTLVRRAAGTTPGAALIMVLHGTAQSGESVHERHSGLIFDELARTGNAVIAYPSAVRREWNGARKAVMLSPAVKTIDDVGFLSSLISEITARCPVDAERVLVIGYSLGGHMAIRLVHDAPELLVGAMLIGTNQPAPGNLESAGRSATPLPMVLIHGTADPWAPYDGGVISWRGHFPKGEHLSALQTAEYFAARNGINVEPSIEWLPGKPAPTELGSVSRTEYRQIGCPSVRLYSIVGGGHQIPGHRHVWPWLFGISPSTLSAASVAAEFLGITLRSDEKR</sequence>
<evidence type="ECO:0000313" key="4">
    <source>
        <dbReference type="Proteomes" id="UP000694257"/>
    </source>
</evidence>
<dbReference type="Proteomes" id="UP000694257">
    <property type="component" value="Chromosome"/>
</dbReference>
<dbReference type="EMBL" id="CP078145">
    <property type="protein sequence ID" value="QXN91871.1"/>
    <property type="molecule type" value="Genomic_DNA"/>
</dbReference>
<dbReference type="PANTHER" id="PTHR43037">
    <property type="entry name" value="UNNAMED PRODUCT-RELATED"/>
    <property type="match status" value="1"/>
</dbReference>
<keyword evidence="4" id="KW-1185">Reference proteome</keyword>
<feature type="domain" description="Phospholipase/carboxylesterase/thioesterase" evidence="2">
    <location>
        <begin position="111"/>
        <end position="191"/>
    </location>
</feature>
<keyword evidence="1" id="KW-0732">Signal</keyword>
<evidence type="ECO:0000256" key="1">
    <source>
        <dbReference type="ARBA" id="ARBA00022729"/>
    </source>
</evidence>
<reference evidence="3 4" key="1">
    <citation type="submission" date="2021-07" db="EMBL/GenBank/DDBJ databases">
        <title>Whole Genome Sequence of Nocardia Iowensis.</title>
        <authorList>
            <person name="Lamm A."/>
            <person name="Collins-Fairclough A.M."/>
            <person name="Bunk B."/>
            <person name="Sproer C."/>
        </authorList>
    </citation>
    <scope>NUCLEOTIDE SEQUENCE [LARGE SCALE GENOMIC DNA]</scope>
    <source>
        <strain evidence="3 4">NRRL 5646</strain>
    </source>
</reference>